<dbReference type="CDD" id="cd06170">
    <property type="entry name" value="LuxR_C_like"/>
    <property type="match status" value="1"/>
</dbReference>
<dbReference type="PRINTS" id="PR00038">
    <property type="entry name" value="HTHLUXR"/>
</dbReference>
<protein>
    <submittedName>
        <fullName evidence="3">Predicted ATPase</fullName>
    </submittedName>
</protein>
<dbReference type="SMART" id="SM00421">
    <property type="entry name" value="HTH_LUXR"/>
    <property type="match status" value="1"/>
</dbReference>
<dbReference type="GO" id="GO:0003677">
    <property type="term" value="F:DNA binding"/>
    <property type="evidence" value="ECO:0007669"/>
    <property type="project" value="InterPro"/>
</dbReference>
<dbReference type="AlphaFoldDB" id="A0A1H5M5Q3"/>
<sequence length="776" mass="84544">MPPDGKANVGNLPHELTSFVGRRREVAEVRRLLSLSRLVTLTGIGGVGKTRLALRVAADSSRAFDDGVWLVGLGELDDPGAVGDAVLSSLDLREGRGDPPAALLVEYLAVRKLLVVLDNCEHLVEPVADLVDTLLRACPELRILATSRESLGIGGEAVLRVPPLTMPEPNQRSAVGGGLGHYEAMSLFAERAAAAVPGFIVTENNQDVVAAICRRLDGLPLAIELAAVRVRVMSVEQILHRLTDRYSLLTSGSRGAPARQQTLEWCIDWSHELCTRAERAMWGRLAVFSGSFELDAVEAVCTDVVAADQVVDLVGSLIDKSILIREADAAGAVRYRMLETLRDYGTERLQETGEFGSLLRRHRDWYEHVVLRAEADWISSRQVAWIVRLDAEQPNIRAALEFCLTSPREADAGLRLAEALYLYWLVRGRLREGMRWLAQLLAVQDDKTGTERIKPLYVLSVLSALNGDPEASALYAERGGALAAQLRDRTGAALMSDAAGHHALVTQDYATACEHFESSLAVFRTDGNLLYLIWSLLGLALASDADGDRTRSEECRGEILALTASRGEFVYRGWALWGLGMGAWQRGEPSRAKDLLTQALPLARNVDDRISAGGCMEVLSWIAVDEGASRRAARLMGATDALAQTAGSPSTVYPNVGVLHAEFEKMARRAIGDRAFETEFRQGLGMRFEEAAAYALDEKDTTDTPAGPGSTSLTRREQQVAELVAEGLTNRSIADKLVISQRTAQGHVEHILSKLGFTSRTQIATWVVEQTQGQQS</sequence>
<dbReference type="Pfam" id="PF25872">
    <property type="entry name" value="HTH_77"/>
    <property type="match status" value="1"/>
</dbReference>
<dbReference type="InterPro" id="IPR000792">
    <property type="entry name" value="Tscrpt_reg_LuxR_C"/>
</dbReference>
<dbReference type="InterPro" id="IPR036388">
    <property type="entry name" value="WH-like_DNA-bd_sf"/>
</dbReference>
<dbReference type="Gene3D" id="3.40.50.300">
    <property type="entry name" value="P-loop containing nucleotide triphosphate hydrolases"/>
    <property type="match status" value="1"/>
</dbReference>
<gene>
    <name evidence="3" type="ORF">SAMN04490220_8695</name>
</gene>
<dbReference type="Gene3D" id="1.10.10.10">
    <property type="entry name" value="Winged helix-like DNA-binding domain superfamily/Winged helix DNA-binding domain"/>
    <property type="match status" value="1"/>
</dbReference>
<dbReference type="PRINTS" id="PR00364">
    <property type="entry name" value="DISEASERSIST"/>
</dbReference>
<dbReference type="InterPro" id="IPR027417">
    <property type="entry name" value="P-loop_NTPase"/>
</dbReference>
<dbReference type="RefSeq" id="WP_073366285.1">
    <property type="nucleotide sequence ID" value="NZ_FNTL01000005.1"/>
</dbReference>
<dbReference type="OrthoDB" id="136365at2"/>
<dbReference type="SUPFAM" id="SSF48452">
    <property type="entry name" value="TPR-like"/>
    <property type="match status" value="1"/>
</dbReference>
<dbReference type="InterPro" id="IPR058852">
    <property type="entry name" value="HTH_77"/>
</dbReference>
<evidence type="ECO:0000313" key="3">
    <source>
        <dbReference type="EMBL" id="SEE84789.1"/>
    </source>
</evidence>
<dbReference type="InterPro" id="IPR016032">
    <property type="entry name" value="Sig_transdc_resp-reg_C-effctor"/>
</dbReference>
<evidence type="ECO:0000259" key="2">
    <source>
        <dbReference type="PROSITE" id="PS50043"/>
    </source>
</evidence>
<organism evidence="3 4">
    <name type="scientific">Rhodococcus jostii</name>
    <dbReference type="NCBI Taxonomy" id="132919"/>
    <lineage>
        <taxon>Bacteria</taxon>
        <taxon>Bacillati</taxon>
        <taxon>Actinomycetota</taxon>
        <taxon>Actinomycetes</taxon>
        <taxon>Mycobacteriales</taxon>
        <taxon>Nocardiaceae</taxon>
        <taxon>Rhodococcus</taxon>
    </lineage>
</organism>
<name>A0A1H5M5Q3_RHOJO</name>
<dbReference type="SUPFAM" id="SSF52540">
    <property type="entry name" value="P-loop containing nucleoside triphosphate hydrolases"/>
    <property type="match status" value="1"/>
</dbReference>
<dbReference type="PANTHER" id="PTHR47691">
    <property type="entry name" value="REGULATOR-RELATED"/>
    <property type="match status" value="1"/>
</dbReference>
<dbReference type="PANTHER" id="PTHR47691:SF3">
    <property type="entry name" value="HTH-TYPE TRANSCRIPTIONAL REGULATOR RV0890C-RELATED"/>
    <property type="match status" value="1"/>
</dbReference>
<feature type="region of interest" description="Disordered" evidence="1">
    <location>
        <begin position="695"/>
        <end position="718"/>
    </location>
</feature>
<dbReference type="PROSITE" id="PS50043">
    <property type="entry name" value="HTH_LUXR_2"/>
    <property type="match status" value="1"/>
</dbReference>
<evidence type="ECO:0000313" key="4">
    <source>
        <dbReference type="Proteomes" id="UP000183407"/>
    </source>
</evidence>
<feature type="domain" description="HTH luxR-type" evidence="2">
    <location>
        <begin position="706"/>
        <end position="771"/>
    </location>
</feature>
<reference evidence="4" key="1">
    <citation type="submission" date="2016-10" db="EMBL/GenBank/DDBJ databases">
        <authorList>
            <person name="Varghese N."/>
        </authorList>
    </citation>
    <scope>NUCLEOTIDE SEQUENCE [LARGE SCALE GENOMIC DNA]</scope>
    <source>
        <strain evidence="4">DSM 44719</strain>
    </source>
</reference>
<proteinExistence type="predicted"/>
<dbReference type="EMBL" id="FNTL01000005">
    <property type="protein sequence ID" value="SEE84789.1"/>
    <property type="molecule type" value="Genomic_DNA"/>
</dbReference>
<evidence type="ECO:0000256" key="1">
    <source>
        <dbReference type="SAM" id="MobiDB-lite"/>
    </source>
</evidence>
<dbReference type="Gene3D" id="1.25.40.10">
    <property type="entry name" value="Tetratricopeptide repeat domain"/>
    <property type="match status" value="1"/>
</dbReference>
<dbReference type="Pfam" id="PF00196">
    <property type="entry name" value="GerE"/>
    <property type="match status" value="1"/>
</dbReference>
<dbReference type="InterPro" id="IPR011990">
    <property type="entry name" value="TPR-like_helical_dom_sf"/>
</dbReference>
<dbReference type="Proteomes" id="UP000183407">
    <property type="component" value="Unassembled WGS sequence"/>
</dbReference>
<accession>A0A1H5M5Q3</accession>
<dbReference type="SUPFAM" id="SSF46894">
    <property type="entry name" value="C-terminal effector domain of the bipartite response regulators"/>
    <property type="match status" value="1"/>
</dbReference>
<dbReference type="GO" id="GO:0006355">
    <property type="term" value="P:regulation of DNA-templated transcription"/>
    <property type="evidence" value="ECO:0007669"/>
    <property type="project" value="InterPro"/>
</dbReference>